<organism evidence="6 7">
    <name type="scientific">Hymenoscyphus fraxineus</name>
    <dbReference type="NCBI Taxonomy" id="746836"/>
    <lineage>
        <taxon>Eukaryota</taxon>
        <taxon>Fungi</taxon>
        <taxon>Dikarya</taxon>
        <taxon>Ascomycota</taxon>
        <taxon>Pezizomycotina</taxon>
        <taxon>Leotiomycetes</taxon>
        <taxon>Helotiales</taxon>
        <taxon>Helotiaceae</taxon>
        <taxon>Hymenoscyphus</taxon>
    </lineage>
</organism>
<evidence type="ECO:0000313" key="7">
    <source>
        <dbReference type="Proteomes" id="UP000696280"/>
    </source>
</evidence>
<dbReference type="OrthoDB" id="2690153at2759"/>
<gene>
    <name evidence="6" type="ORF">HYFRA_00001608</name>
</gene>
<dbReference type="InterPro" id="IPR002938">
    <property type="entry name" value="FAD-bd"/>
</dbReference>
<dbReference type="Pfam" id="PF01494">
    <property type="entry name" value="FAD_binding_3"/>
    <property type="match status" value="1"/>
</dbReference>
<keyword evidence="1" id="KW-0285">Flavoprotein</keyword>
<keyword evidence="2" id="KW-0274">FAD</keyword>
<dbReference type="InterPro" id="IPR029044">
    <property type="entry name" value="Nucleotide-diphossugar_trans"/>
</dbReference>
<dbReference type="SUPFAM" id="SSF51905">
    <property type="entry name" value="FAD/NAD(P)-binding domain"/>
    <property type="match status" value="1"/>
</dbReference>
<comment type="caution">
    <text evidence="6">The sequence shown here is derived from an EMBL/GenBank/DDBJ whole genome shotgun (WGS) entry which is preliminary data.</text>
</comment>
<evidence type="ECO:0000259" key="5">
    <source>
        <dbReference type="Pfam" id="PF01494"/>
    </source>
</evidence>
<dbReference type="InterPro" id="IPR036188">
    <property type="entry name" value="FAD/NAD-bd_sf"/>
</dbReference>
<dbReference type="Gene3D" id="3.50.50.60">
    <property type="entry name" value="FAD/NAD(P)-binding domain"/>
    <property type="match status" value="1"/>
</dbReference>
<dbReference type="Gene3D" id="3.90.550.10">
    <property type="entry name" value="Spore Coat Polysaccharide Biosynthesis Protein SpsA, Chain A"/>
    <property type="match status" value="1"/>
</dbReference>
<sequence length="957" mass="108540">MTIDSTSLPNGSGAVNGGNATSSQPEMIETDLLIIGAGPAGAALACFLAQHDLKGIMLASTPSTADTPRAHITNMAALECLRDIGLEEECKKVAVKGDSMQHTRWCRSMTGEEFTRLYSWGNDPARAGDYDAASPCSHVDIPQTVLEPILVQHATHNGFHCRFDSTFLSFERQSDGSLISNIQDNLTKLTYKIKSKYLFGCDGARSQVLRQLKIPLVKKPGQGLATNCLVKVDLSHAIKSRMGNLHQIMRPDEEVRPFAWTTVVRMVKPWNEWMFIMLPTPGAGVDFSPSQEEYMEACKAIVGDDSIPIEILGISKWFINEIVAEYYSDGNIFCLGDAVHRHPPFNGLGSNTCIQDAYNLAWKISYVMKGKADSSILETFSHERQPVGESIVTRANQGLRDHIPVWEALGMMDPSLEVRKKEFAELSAATPEGVVRRQKLQDAVNNTSHEFHGVGVEMNQRYVSKAIYLEDETTRPALPEDPVLHHEITTFPGSRLPHAWLNTKRPGKQFSTIDLAGHGVFSLFTGIGGEEWKVAAKKVSKTLGIEIRPYSIGFGQDYQDVYFDWAKRRDIAEDGCVLVRPDRFVAWRSHKIIESPEEKLLKVMRPLRSSRLFRLLLIILLCIILPYRLFSRIQQWRHPSAGLNLAYATLLLEDSAHTTGKDADAYFVSVRMLNYQLLHDPKTRTKKNIPFLVLTTPGVDMWKVAQLSMDGATIIPVEKLDTPWIEPGQSRWQDVMTKLRVFELVEYDRILFLDADTYLFKPLDSIFDSRGAQPRSTLRKKSEIKTDEARLPEDYLFATLSEVTQSLHTYPPLSMSYFNAGFFLLSPSIELFEYYLSLFPLNRFETIYPEQNLLNYAHRPNGNMPWSRLHYSWNIQLPSMQDVKKGVASVHAKLWTGGNELQPVPVELREMWKGKKLEMWEYYSNGLQQQRRYEEDWKKGLYGAPLHRHMRYGSGHR</sequence>
<dbReference type="PRINTS" id="PR00420">
    <property type="entry name" value="RNGMNOXGNASE"/>
</dbReference>
<evidence type="ECO:0000256" key="3">
    <source>
        <dbReference type="ARBA" id="ARBA00023002"/>
    </source>
</evidence>
<reference evidence="6" key="1">
    <citation type="submission" date="2021-07" db="EMBL/GenBank/DDBJ databases">
        <authorList>
            <person name="Durling M."/>
        </authorList>
    </citation>
    <scope>NUCLEOTIDE SEQUENCE</scope>
</reference>
<evidence type="ECO:0000256" key="4">
    <source>
        <dbReference type="SAM" id="MobiDB-lite"/>
    </source>
</evidence>
<evidence type="ECO:0000256" key="2">
    <source>
        <dbReference type="ARBA" id="ARBA00022827"/>
    </source>
</evidence>
<evidence type="ECO:0000313" key="6">
    <source>
        <dbReference type="EMBL" id="CAG8959702.1"/>
    </source>
</evidence>
<keyword evidence="7" id="KW-1185">Reference proteome</keyword>
<dbReference type="SUPFAM" id="SSF53448">
    <property type="entry name" value="Nucleotide-diphospho-sugar transferases"/>
    <property type="match status" value="1"/>
</dbReference>
<dbReference type="AlphaFoldDB" id="A0A9N9L8Y4"/>
<dbReference type="GO" id="GO:0071949">
    <property type="term" value="F:FAD binding"/>
    <property type="evidence" value="ECO:0007669"/>
    <property type="project" value="InterPro"/>
</dbReference>
<feature type="compositionally biased region" description="Polar residues" evidence="4">
    <location>
        <begin position="1"/>
        <end position="10"/>
    </location>
</feature>
<dbReference type="Gene3D" id="3.40.30.120">
    <property type="match status" value="1"/>
</dbReference>
<accession>A0A9N9L8Y4</accession>
<evidence type="ECO:0000256" key="1">
    <source>
        <dbReference type="ARBA" id="ARBA00022630"/>
    </source>
</evidence>
<dbReference type="InterPro" id="IPR050641">
    <property type="entry name" value="RIFMO-like"/>
</dbReference>
<dbReference type="PANTHER" id="PTHR43004:SF8">
    <property type="entry name" value="FAD-BINDING DOMAIN-CONTAINING PROTEIN-RELATED"/>
    <property type="match status" value="1"/>
</dbReference>
<dbReference type="EMBL" id="CAJVRL010000092">
    <property type="protein sequence ID" value="CAG8959702.1"/>
    <property type="molecule type" value="Genomic_DNA"/>
</dbReference>
<protein>
    <recommendedName>
        <fullName evidence="5">FAD-binding domain-containing protein</fullName>
    </recommendedName>
</protein>
<feature type="domain" description="FAD-binding" evidence="5">
    <location>
        <begin position="29"/>
        <end position="395"/>
    </location>
</feature>
<dbReference type="PANTHER" id="PTHR43004">
    <property type="entry name" value="TRK SYSTEM POTASSIUM UPTAKE PROTEIN"/>
    <property type="match status" value="1"/>
</dbReference>
<proteinExistence type="predicted"/>
<dbReference type="GO" id="GO:0016709">
    <property type="term" value="F:oxidoreductase activity, acting on paired donors, with incorporation or reduction of molecular oxygen, NAD(P)H as one donor, and incorporation of one atom of oxygen"/>
    <property type="evidence" value="ECO:0007669"/>
    <property type="project" value="UniProtKB-ARBA"/>
</dbReference>
<dbReference type="Pfam" id="PF21274">
    <property type="entry name" value="Rng_hyd_C"/>
    <property type="match status" value="1"/>
</dbReference>
<keyword evidence="3" id="KW-0560">Oxidoreductase</keyword>
<name>A0A9N9L8Y4_9HELO</name>
<feature type="region of interest" description="Disordered" evidence="4">
    <location>
        <begin position="1"/>
        <end position="22"/>
    </location>
</feature>
<dbReference type="Gene3D" id="3.30.9.10">
    <property type="entry name" value="D-Amino Acid Oxidase, subunit A, domain 2"/>
    <property type="match status" value="1"/>
</dbReference>
<dbReference type="Proteomes" id="UP000696280">
    <property type="component" value="Unassembled WGS sequence"/>
</dbReference>